<comment type="caution">
    <text evidence="2">The sequence shown here is derived from an EMBL/GenBank/DDBJ whole genome shotgun (WGS) entry which is preliminary data.</text>
</comment>
<feature type="transmembrane region" description="Helical" evidence="1">
    <location>
        <begin position="61"/>
        <end position="85"/>
    </location>
</feature>
<keyword evidence="1" id="KW-0812">Transmembrane</keyword>
<sequence length="96" mass="11130">MIIIVLSGLYYHELLRYSHERLSIIQLPGFWLNTGLLFFCLLNFLVYSSFAYGAYNNDYSYFIMFASISNIAIAILYSCLAICFFKVNNQKLNTTP</sequence>
<gene>
    <name evidence="2" type="ORF">BC343_20650</name>
</gene>
<evidence type="ECO:0000313" key="2">
    <source>
        <dbReference type="EMBL" id="OOQ61385.1"/>
    </source>
</evidence>
<reference evidence="2 3" key="1">
    <citation type="submission" date="2016-07" db="EMBL/GenBank/DDBJ databases">
        <title>Genomic analysis of zinc-resistant bacterium Mucilaginibacter pedocola TBZ30.</title>
        <authorList>
            <person name="Huang J."/>
            <person name="Tang J."/>
        </authorList>
    </citation>
    <scope>NUCLEOTIDE SEQUENCE [LARGE SCALE GENOMIC DNA]</scope>
    <source>
        <strain evidence="2 3">TBZ30</strain>
    </source>
</reference>
<keyword evidence="3" id="KW-1185">Reference proteome</keyword>
<evidence type="ECO:0000256" key="1">
    <source>
        <dbReference type="SAM" id="Phobius"/>
    </source>
</evidence>
<organism evidence="2 3">
    <name type="scientific">Mucilaginibacter pedocola</name>
    <dbReference type="NCBI Taxonomy" id="1792845"/>
    <lineage>
        <taxon>Bacteria</taxon>
        <taxon>Pseudomonadati</taxon>
        <taxon>Bacteroidota</taxon>
        <taxon>Sphingobacteriia</taxon>
        <taxon>Sphingobacteriales</taxon>
        <taxon>Sphingobacteriaceae</taxon>
        <taxon>Mucilaginibacter</taxon>
    </lineage>
</organism>
<protein>
    <submittedName>
        <fullName evidence="2">Uncharacterized protein</fullName>
    </submittedName>
</protein>
<dbReference type="RefSeq" id="WP_078346669.1">
    <property type="nucleotide sequence ID" value="NZ_MBTF01000002.1"/>
</dbReference>
<dbReference type="EMBL" id="MBTF01000002">
    <property type="protein sequence ID" value="OOQ61385.1"/>
    <property type="molecule type" value="Genomic_DNA"/>
</dbReference>
<dbReference type="AlphaFoldDB" id="A0A1S9PKC6"/>
<feature type="transmembrane region" description="Helical" evidence="1">
    <location>
        <begin position="30"/>
        <end position="55"/>
    </location>
</feature>
<keyword evidence="1" id="KW-0472">Membrane</keyword>
<name>A0A1S9PKC6_9SPHI</name>
<dbReference type="STRING" id="1792845.BC343_20650"/>
<dbReference type="OrthoDB" id="651989at2"/>
<accession>A0A1S9PKC6</accession>
<keyword evidence="1" id="KW-1133">Transmembrane helix</keyword>
<evidence type="ECO:0000313" key="3">
    <source>
        <dbReference type="Proteomes" id="UP000189739"/>
    </source>
</evidence>
<dbReference type="Proteomes" id="UP000189739">
    <property type="component" value="Unassembled WGS sequence"/>
</dbReference>
<proteinExistence type="predicted"/>